<dbReference type="EMBL" id="RZHH01000002">
    <property type="protein sequence ID" value="RYJ14616.1"/>
    <property type="molecule type" value="Genomic_DNA"/>
</dbReference>
<evidence type="ECO:0000313" key="3">
    <source>
        <dbReference type="Proteomes" id="UP000294028"/>
    </source>
</evidence>
<evidence type="ECO:0000256" key="1">
    <source>
        <dbReference type="SAM" id="MobiDB-lite"/>
    </source>
</evidence>
<feature type="region of interest" description="Disordered" evidence="1">
    <location>
        <begin position="1"/>
        <end position="43"/>
    </location>
</feature>
<proteinExistence type="predicted"/>
<protein>
    <submittedName>
        <fullName evidence="2">Uncharacterized protein</fullName>
    </submittedName>
</protein>
<sequence>MTVTRRDDTTQQTQMPSDASLRRVTKEKKSMSARFARPDSSDGRETVAVWSCNSCGRDAV</sequence>
<comment type="caution">
    <text evidence="2">The sequence shown here is derived from an EMBL/GenBank/DDBJ whole genome shotgun (WGS) entry which is preliminary data.</text>
</comment>
<evidence type="ECO:0000313" key="2">
    <source>
        <dbReference type="EMBL" id="RYJ14616.1"/>
    </source>
</evidence>
<dbReference type="Proteomes" id="UP000294028">
    <property type="component" value="Unassembled WGS sequence"/>
</dbReference>
<organism evidence="2 3">
    <name type="scientific">Halogeometricum borinquense</name>
    <dbReference type="NCBI Taxonomy" id="60847"/>
    <lineage>
        <taxon>Archaea</taxon>
        <taxon>Methanobacteriati</taxon>
        <taxon>Methanobacteriota</taxon>
        <taxon>Stenosarchaea group</taxon>
        <taxon>Halobacteria</taxon>
        <taxon>Halobacteriales</taxon>
        <taxon>Haloferacaceae</taxon>
        <taxon>Halogeometricum</taxon>
    </lineage>
</organism>
<reference evidence="2 3" key="1">
    <citation type="submission" date="2018-12" db="EMBL/GenBank/DDBJ databases">
        <title>Genome analysis provides insights into bioremediation potentialities of Halogeometricum borinquense strain N11.</title>
        <authorList>
            <person name="Najjari A."/>
            <person name="Youssef N."/>
            <person name="Fhoula I."/>
            <person name="Ben Dhia O."/>
            <person name="Mahjoubi M."/>
            <person name="Ouzari H.I."/>
            <person name="Cherif A."/>
        </authorList>
    </citation>
    <scope>NUCLEOTIDE SEQUENCE [LARGE SCALE GENOMIC DNA]</scope>
    <source>
        <strain evidence="2 3">N11</strain>
    </source>
</reference>
<dbReference type="AlphaFoldDB" id="A0A482TE55"/>
<accession>A0A482TE55</accession>
<name>A0A482TE55_9EURY</name>
<gene>
    <name evidence="2" type="ORF">ELS19_12090</name>
</gene>